<proteinExistence type="predicted"/>
<keyword evidence="10" id="KW-1185">Reference proteome</keyword>
<dbReference type="Gene3D" id="1.20.144.10">
    <property type="entry name" value="Phosphatidic acid phosphatase type 2/haloperoxidase"/>
    <property type="match status" value="1"/>
</dbReference>
<evidence type="ECO:0000259" key="8">
    <source>
        <dbReference type="SMART" id="SM00014"/>
    </source>
</evidence>
<feature type="transmembrane region" description="Helical" evidence="7">
    <location>
        <begin position="139"/>
        <end position="158"/>
    </location>
</feature>
<dbReference type="EMBL" id="AP027732">
    <property type="protein sequence ID" value="BDZ51676.1"/>
    <property type="molecule type" value="Genomic_DNA"/>
</dbReference>
<dbReference type="PANTHER" id="PTHR14969">
    <property type="entry name" value="SPHINGOSINE-1-PHOSPHATE PHOSPHOHYDROLASE"/>
    <property type="match status" value="1"/>
</dbReference>
<evidence type="ECO:0000256" key="7">
    <source>
        <dbReference type="SAM" id="Phobius"/>
    </source>
</evidence>
<keyword evidence="4" id="KW-0378">Hydrolase</keyword>
<protein>
    <recommendedName>
        <fullName evidence="8">Phosphatidic acid phosphatase type 2/haloperoxidase domain-containing protein</fullName>
    </recommendedName>
</protein>
<dbReference type="InterPro" id="IPR036938">
    <property type="entry name" value="PAP2/HPO_sf"/>
</dbReference>
<reference evidence="10" key="1">
    <citation type="journal article" date="2019" name="Int. J. Syst. Evol. Microbiol.">
        <title>The Global Catalogue of Microorganisms (GCM) 10K type strain sequencing project: providing services to taxonomists for standard genome sequencing and annotation.</title>
        <authorList>
            <consortium name="The Broad Institute Genomics Platform"/>
            <consortium name="The Broad Institute Genome Sequencing Center for Infectious Disease"/>
            <person name="Wu L."/>
            <person name="Ma J."/>
        </authorList>
    </citation>
    <scope>NUCLEOTIDE SEQUENCE [LARGE SCALE GENOMIC DNA]</scope>
    <source>
        <strain evidence="10">NBRC 108728</strain>
    </source>
</reference>
<organism evidence="9 10">
    <name type="scientific">Frondihabitans sucicola</name>
    <dbReference type="NCBI Taxonomy" id="1268041"/>
    <lineage>
        <taxon>Bacteria</taxon>
        <taxon>Bacillati</taxon>
        <taxon>Actinomycetota</taxon>
        <taxon>Actinomycetes</taxon>
        <taxon>Micrococcales</taxon>
        <taxon>Microbacteriaceae</taxon>
        <taxon>Frondihabitans</taxon>
    </lineage>
</organism>
<dbReference type="InterPro" id="IPR000326">
    <property type="entry name" value="PAP2/HPO"/>
</dbReference>
<keyword evidence="3 7" id="KW-0812">Transmembrane</keyword>
<feature type="transmembrane region" description="Helical" evidence="7">
    <location>
        <begin position="163"/>
        <end position="182"/>
    </location>
</feature>
<evidence type="ECO:0000256" key="1">
    <source>
        <dbReference type="ARBA" id="ARBA00004651"/>
    </source>
</evidence>
<accession>A0ABM8GT83</accession>
<dbReference type="RefSeq" id="WP_286344384.1">
    <property type="nucleotide sequence ID" value="NZ_AP027732.1"/>
</dbReference>
<evidence type="ECO:0000313" key="10">
    <source>
        <dbReference type="Proteomes" id="UP001321486"/>
    </source>
</evidence>
<name>A0ABM8GT83_9MICO</name>
<evidence type="ECO:0000256" key="6">
    <source>
        <dbReference type="ARBA" id="ARBA00023136"/>
    </source>
</evidence>
<feature type="domain" description="Phosphatidic acid phosphatase type 2/haloperoxidase" evidence="8">
    <location>
        <begin position="98"/>
        <end position="205"/>
    </location>
</feature>
<dbReference type="SUPFAM" id="SSF48317">
    <property type="entry name" value="Acid phosphatase/Vanadium-dependent haloperoxidase"/>
    <property type="match status" value="1"/>
</dbReference>
<sequence>MTPRPLGSDERRLAGRVQRRWPLVSAVGALGLALLLGAVIAGRGGRLSIDTEWMAELVEHRAPFWQVPALVMNFVGGGWFGVFAVPVGIGVALLLARKPWATLYFVAASVASAGVVQLLKQLFGRARPEDILVVSDYGSFPSGHVANAATIAVALGVILRRSWVWAAGVVYTLLMIASRTYLGAHWLTDTLGGVLVGAGVAVVLWAPFALRLLAERHQRENLTQAARDS</sequence>
<feature type="transmembrane region" description="Helical" evidence="7">
    <location>
        <begin position="21"/>
        <end position="41"/>
    </location>
</feature>
<keyword evidence="6 7" id="KW-0472">Membrane</keyword>
<evidence type="ECO:0000256" key="3">
    <source>
        <dbReference type="ARBA" id="ARBA00022692"/>
    </source>
</evidence>
<feature type="transmembrane region" description="Helical" evidence="7">
    <location>
        <begin position="70"/>
        <end position="95"/>
    </location>
</feature>
<dbReference type="PANTHER" id="PTHR14969:SF62">
    <property type="entry name" value="DECAPRENYLPHOSPHORYL-5-PHOSPHORIBOSE PHOSPHATASE RV3807C-RELATED"/>
    <property type="match status" value="1"/>
</dbReference>
<evidence type="ECO:0000256" key="4">
    <source>
        <dbReference type="ARBA" id="ARBA00022801"/>
    </source>
</evidence>
<evidence type="ECO:0000256" key="5">
    <source>
        <dbReference type="ARBA" id="ARBA00022989"/>
    </source>
</evidence>
<feature type="transmembrane region" description="Helical" evidence="7">
    <location>
        <begin position="194"/>
        <end position="214"/>
    </location>
</feature>
<dbReference type="SMART" id="SM00014">
    <property type="entry name" value="acidPPc"/>
    <property type="match status" value="1"/>
</dbReference>
<keyword evidence="5 7" id="KW-1133">Transmembrane helix</keyword>
<dbReference type="Proteomes" id="UP001321486">
    <property type="component" value="Chromosome"/>
</dbReference>
<comment type="subcellular location">
    <subcellularLocation>
        <location evidence="1">Cell membrane</location>
        <topology evidence="1">Multi-pass membrane protein</topology>
    </subcellularLocation>
</comment>
<evidence type="ECO:0000313" key="9">
    <source>
        <dbReference type="EMBL" id="BDZ51676.1"/>
    </source>
</evidence>
<gene>
    <name evidence="9" type="ORF">GCM10025867_39170</name>
</gene>
<feature type="transmembrane region" description="Helical" evidence="7">
    <location>
        <begin position="102"/>
        <end position="119"/>
    </location>
</feature>
<evidence type="ECO:0000256" key="2">
    <source>
        <dbReference type="ARBA" id="ARBA00022475"/>
    </source>
</evidence>
<keyword evidence="2" id="KW-1003">Cell membrane</keyword>
<dbReference type="CDD" id="cd03392">
    <property type="entry name" value="PAP2_like_2"/>
    <property type="match status" value="1"/>
</dbReference>
<dbReference type="Pfam" id="PF01569">
    <property type="entry name" value="PAP2"/>
    <property type="match status" value="1"/>
</dbReference>